<evidence type="ECO:0000313" key="1">
    <source>
        <dbReference type="EnsemblMetazoa" id="BGLB024357-PA"/>
    </source>
</evidence>
<dbReference type="RefSeq" id="XP_013085896.2">
    <property type="nucleotide sequence ID" value="XM_013230442.2"/>
</dbReference>
<dbReference type="KEGG" id="bgt:106070515"/>
<dbReference type="AlphaFoldDB" id="A0A2C9KWJ9"/>
<reference evidence="1" key="1">
    <citation type="submission" date="2020-05" db="UniProtKB">
        <authorList>
            <consortium name="EnsemblMetazoa"/>
        </authorList>
    </citation>
    <scope>IDENTIFICATION</scope>
    <source>
        <strain evidence="1">BB02</strain>
    </source>
</reference>
<sequence length="244" mass="27806">MSQLLKTMTLNPPDVSQAVLLSKLNAEVDPVKRNTDLLVRRTQTAALRELWKTLKSQGRIIQSRFDEPSKLRDGFQQRQFYRKRNNCSESRQGKDTFGGKAQRSCKSAPASIAHQNIDLTLFPGGKERPNTGRESRYTRSSDFRQSFFVPNPPPVCITKGTHQVKESSLWENEVRKRVPDRPKFSVPVYISCAELKLPTCDGIQTTPSSFFRHIDTKTSKPSKEYDVDPEWSLCTSFHSLSLIV</sequence>
<name>A0A2C9KWJ9_BIOGL</name>
<organism evidence="1 2">
    <name type="scientific">Biomphalaria glabrata</name>
    <name type="common">Bloodfluke planorb</name>
    <name type="synonym">Freshwater snail</name>
    <dbReference type="NCBI Taxonomy" id="6526"/>
    <lineage>
        <taxon>Eukaryota</taxon>
        <taxon>Metazoa</taxon>
        <taxon>Spiralia</taxon>
        <taxon>Lophotrochozoa</taxon>
        <taxon>Mollusca</taxon>
        <taxon>Gastropoda</taxon>
        <taxon>Heterobranchia</taxon>
        <taxon>Euthyneura</taxon>
        <taxon>Panpulmonata</taxon>
        <taxon>Hygrophila</taxon>
        <taxon>Lymnaeoidea</taxon>
        <taxon>Planorbidae</taxon>
        <taxon>Biomphalaria</taxon>
    </lineage>
</organism>
<gene>
    <name evidence="1" type="primary">106070515</name>
</gene>
<evidence type="ECO:0000313" key="2">
    <source>
        <dbReference type="Proteomes" id="UP000076420"/>
    </source>
</evidence>
<accession>A0A2C9KWJ9</accession>
<dbReference type="VEuPathDB" id="VectorBase:BGLAX_034747"/>
<protein>
    <submittedName>
        <fullName evidence="1">Uncharacterized protein</fullName>
    </submittedName>
</protein>
<dbReference type="OrthoDB" id="6066181at2759"/>
<dbReference type="EnsemblMetazoa" id="BGLB024357-RA">
    <property type="protein sequence ID" value="BGLB024357-PA"/>
    <property type="gene ID" value="BGLB024357"/>
</dbReference>
<dbReference type="Proteomes" id="UP000076420">
    <property type="component" value="Unassembled WGS sequence"/>
</dbReference>
<proteinExistence type="predicted"/>
<dbReference type="VEuPathDB" id="VectorBase:BGLB024357"/>